<dbReference type="RefSeq" id="WP_013876044.1">
    <property type="nucleotide sequence ID" value="NC_015659.1"/>
</dbReference>
<keyword evidence="1" id="KW-0472">Membrane</keyword>
<dbReference type="HOGENOM" id="CLU_1036685_0_0_2"/>
<accession>F8DER6</accession>
<protein>
    <submittedName>
        <fullName evidence="2">Uncharacterized protein</fullName>
    </submittedName>
</protein>
<proteinExistence type="predicted"/>
<gene>
    <name evidence="2" type="ordered locus">Halxa_0266</name>
</gene>
<reference evidence="3" key="1">
    <citation type="journal article" date="2012" name="Stand. Genomic Sci.">
        <title>Complete genome sequence of Halopiger xanaduensis type strain (SH-6(T)).</title>
        <authorList>
            <person name="Anderson I."/>
            <person name="Tindall B.J."/>
            <person name="Rohde M."/>
            <person name="Lucas S."/>
            <person name="Han J."/>
            <person name="Lapidus A."/>
            <person name="Cheng J.F."/>
            <person name="Goodwin L."/>
            <person name="Pitluck S."/>
            <person name="Peters L."/>
            <person name="Pati A."/>
            <person name="Mikhailova N."/>
            <person name="Pagani I."/>
            <person name="Teshima H."/>
            <person name="Han C."/>
            <person name="Tapia R."/>
            <person name="Land M."/>
            <person name="Woyke T."/>
            <person name="Klenk H.P."/>
            <person name="Kyrpides N."/>
            <person name="Ivanova N."/>
        </authorList>
    </citation>
    <scope>NUCLEOTIDE SEQUENCE [LARGE SCALE GENOMIC DNA]</scope>
    <source>
        <strain evidence="3">DSM 18323 / JCM 14033 / SH-6</strain>
        <plasmid evidence="3">Plasmid pHALXA03</plasmid>
    </source>
</reference>
<dbReference type="EMBL" id="CP002842">
    <property type="protein sequence ID" value="AEH39506.1"/>
    <property type="molecule type" value="Genomic_DNA"/>
</dbReference>
<keyword evidence="2" id="KW-0614">Plasmid</keyword>
<dbReference type="KEGG" id="hxa:Halxa_0266"/>
<name>F8DER6_HALXS</name>
<sequence>MTDSEKEIDVQPIDEETLGDRVEHARRMLEEHGEDALSFDELQEHITKDENPETAEDLADELQEIALRTTDDGRVECKVTNVEPGAVSDRIKLTVALPTRDTVSFQLEKPVPWSEDFLFARIVEDCGYSAGDIHRLEDETVYLERVGTTPKAEMRAAARDALSQYRREWHSGRVVPPGEELGQRSNGWKLVDPDPPATQQAWLEREIIRFRNRPTETVASGSAFVFVLASAIAYWLPISFGWALVGVFCAVLLGAGAAIRWVETRGSA</sequence>
<evidence type="ECO:0000313" key="2">
    <source>
        <dbReference type="EMBL" id="AEH39506.1"/>
    </source>
</evidence>
<organism evidence="2 3">
    <name type="scientific">Halopiger xanaduensis (strain DSM 18323 / JCM 14033 / SH-6)</name>
    <dbReference type="NCBI Taxonomy" id="797210"/>
    <lineage>
        <taxon>Archaea</taxon>
        <taxon>Methanobacteriati</taxon>
        <taxon>Methanobacteriota</taxon>
        <taxon>Stenosarchaea group</taxon>
        <taxon>Halobacteria</taxon>
        <taxon>Halobacteriales</taxon>
        <taxon>Natrialbaceae</taxon>
        <taxon>Halopiger</taxon>
    </lineage>
</organism>
<dbReference type="Proteomes" id="UP000006794">
    <property type="component" value="Plasmid pHALXA03"/>
</dbReference>
<keyword evidence="3" id="KW-1185">Reference proteome</keyword>
<dbReference type="GeneID" id="10795620"/>
<keyword evidence="1" id="KW-1133">Transmembrane helix</keyword>
<evidence type="ECO:0000313" key="3">
    <source>
        <dbReference type="Proteomes" id="UP000006794"/>
    </source>
</evidence>
<feature type="transmembrane region" description="Helical" evidence="1">
    <location>
        <begin position="242"/>
        <end position="262"/>
    </location>
</feature>
<dbReference type="AlphaFoldDB" id="F8DER6"/>
<evidence type="ECO:0000256" key="1">
    <source>
        <dbReference type="SAM" id="Phobius"/>
    </source>
</evidence>
<feature type="transmembrane region" description="Helical" evidence="1">
    <location>
        <begin position="218"/>
        <end position="236"/>
    </location>
</feature>
<dbReference type="OrthoDB" id="267584at2157"/>
<keyword evidence="1" id="KW-0812">Transmembrane</keyword>
<geneLocation type="plasmid" evidence="2 3">
    <name>pHALXA03</name>
</geneLocation>